<feature type="non-terminal residue" evidence="5">
    <location>
        <position position="394"/>
    </location>
</feature>
<dbReference type="Gene3D" id="2.40.10.10">
    <property type="entry name" value="Trypsin-like serine proteases"/>
    <property type="match status" value="2"/>
</dbReference>
<dbReference type="PANTHER" id="PTHR24276">
    <property type="entry name" value="POLYSERASE-RELATED"/>
    <property type="match status" value="1"/>
</dbReference>
<feature type="region of interest" description="Disordered" evidence="3">
    <location>
        <begin position="365"/>
        <end position="394"/>
    </location>
</feature>
<dbReference type="InterPro" id="IPR050430">
    <property type="entry name" value="Peptidase_S1"/>
</dbReference>
<dbReference type="InterPro" id="IPR001254">
    <property type="entry name" value="Trypsin_dom"/>
</dbReference>
<dbReference type="AlphaFoldDB" id="A0AAE0FCK8"/>
<sequence length="394" mass="42804">MRLGFSALLIIKRGKVTMFSSLQRRPSTSWPRRNGLCPHWLRVAILLWHALHCGIVAAQSNTSDCFSLQLTIVADQFPEETSWQLFAVSEESKSAIASGAHEGAVLNLCDTGSYEFIIADSQGDGICLSSYGFGSYTLTLDGVLLGSGAVFGASETVQFTVPNLWEVDECIPESYRSSSEAEELTGRRAGDKPQARIVGGGEASEREYPFLASLQTANHAHICGGTLIAPRWVLTAAHCVPATWPGPVCTDTCYYNKDGACDDGGRNSEYDDCSLGTDCQDCGERSLTCESTVHHVDMGRHDLTEIDGCVQQLPIAAIYPHPEYDEWTMEYDLALLELQVDSEYPVLALYDPAVWSGEEALDDPGDAVTVAGWGSTSGAELEDRTSADYPDEMQ</sequence>
<proteinExistence type="inferred from homology"/>
<accession>A0AAE0FCK8</accession>
<dbReference type="InterPro" id="IPR009003">
    <property type="entry name" value="Peptidase_S1_PA"/>
</dbReference>
<evidence type="ECO:0000256" key="1">
    <source>
        <dbReference type="ARBA" id="ARBA00007664"/>
    </source>
</evidence>
<gene>
    <name evidence="5" type="ORF">CYMTET_33801</name>
</gene>
<dbReference type="InterPro" id="IPR043504">
    <property type="entry name" value="Peptidase_S1_PA_chymotrypsin"/>
</dbReference>
<reference evidence="5 6" key="1">
    <citation type="journal article" date="2015" name="Genome Biol. Evol.">
        <title>Comparative Genomics of a Bacterivorous Green Alga Reveals Evolutionary Causalities and Consequences of Phago-Mixotrophic Mode of Nutrition.</title>
        <authorList>
            <person name="Burns J.A."/>
            <person name="Paasch A."/>
            <person name="Narechania A."/>
            <person name="Kim E."/>
        </authorList>
    </citation>
    <scope>NUCLEOTIDE SEQUENCE [LARGE SCALE GENOMIC DNA]</scope>
    <source>
        <strain evidence="5 6">PLY_AMNH</strain>
    </source>
</reference>
<dbReference type="Proteomes" id="UP001190700">
    <property type="component" value="Unassembled WGS sequence"/>
</dbReference>
<protein>
    <recommendedName>
        <fullName evidence="4">Peptidase S1 domain-containing protein</fullName>
    </recommendedName>
</protein>
<evidence type="ECO:0000256" key="2">
    <source>
        <dbReference type="ARBA" id="ARBA00023157"/>
    </source>
</evidence>
<comment type="caution">
    <text evidence="5">The sequence shown here is derived from an EMBL/GenBank/DDBJ whole genome shotgun (WGS) entry which is preliminary data.</text>
</comment>
<dbReference type="InterPro" id="IPR018114">
    <property type="entry name" value="TRYPSIN_HIS"/>
</dbReference>
<dbReference type="SUPFAM" id="SSF50494">
    <property type="entry name" value="Trypsin-like serine proteases"/>
    <property type="match status" value="1"/>
</dbReference>
<dbReference type="PRINTS" id="PR00722">
    <property type="entry name" value="CHYMOTRYPSIN"/>
</dbReference>
<evidence type="ECO:0000313" key="6">
    <source>
        <dbReference type="Proteomes" id="UP001190700"/>
    </source>
</evidence>
<name>A0AAE0FCK8_9CHLO</name>
<feature type="domain" description="Peptidase S1" evidence="4">
    <location>
        <begin position="197"/>
        <end position="394"/>
    </location>
</feature>
<dbReference type="PROSITE" id="PS50240">
    <property type="entry name" value="TRYPSIN_DOM"/>
    <property type="match status" value="1"/>
</dbReference>
<dbReference type="GO" id="GO:0006508">
    <property type="term" value="P:proteolysis"/>
    <property type="evidence" value="ECO:0007669"/>
    <property type="project" value="InterPro"/>
</dbReference>
<keyword evidence="2" id="KW-1015">Disulfide bond</keyword>
<comment type="similarity">
    <text evidence="1">Belongs to the peptidase S1 family.</text>
</comment>
<organism evidence="5 6">
    <name type="scientific">Cymbomonas tetramitiformis</name>
    <dbReference type="NCBI Taxonomy" id="36881"/>
    <lineage>
        <taxon>Eukaryota</taxon>
        <taxon>Viridiplantae</taxon>
        <taxon>Chlorophyta</taxon>
        <taxon>Pyramimonadophyceae</taxon>
        <taxon>Pyramimonadales</taxon>
        <taxon>Pyramimonadaceae</taxon>
        <taxon>Cymbomonas</taxon>
    </lineage>
</organism>
<dbReference type="PROSITE" id="PS00134">
    <property type="entry name" value="TRYPSIN_HIS"/>
    <property type="match status" value="1"/>
</dbReference>
<dbReference type="Pfam" id="PF00089">
    <property type="entry name" value="Trypsin"/>
    <property type="match status" value="2"/>
</dbReference>
<dbReference type="EMBL" id="LGRX02021026">
    <property type="protein sequence ID" value="KAK3257099.1"/>
    <property type="molecule type" value="Genomic_DNA"/>
</dbReference>
<evidence type="ECO:0000259" key="4">
    <source>
        <dbReference type="PROSITE" id="PS50240"/>
    </source>
</evidence>
<dbReference type="SMART" id="SM00020">
    <property type="entry name" value="Tryp_SPc"/>
    <property type="match status" value="1"/>
</dbReference>
<dbReference type="PANTHER" id="PTHR24276:SF98">
    <property type="entry name" value="FI18310P1-RELATED"/>
    <property type="match status" value="1"/>
</dbReference>
<evidence type="ECO:0000256" key="3">
    <source>
        <dbReference type="SAM" id="MobiDB-lite"/>
    </source>
</evidence>
<keyword evidence="6" id="KW-1185">Reference proteome</keyword>
<dbReference type="InterPro" id="IPR001314">
    <property type="entry name" value="Peptidase_S1A"/>
</dbReference>
<evidence type="ECO:0000313" key="5">
    <source>
        <dbReference type="EMBL" id="KAK3257099.1"/>
    </source>
</evidence>
<dbReference type="GO" id="GO:0004252">
    <property type="term" value="F:serine-type endopeptidase activity"/>
    <property type="evidence" value="ECO:0007669"/>
    <property type="project" value="InterPro"/>
</dbReference>